<evidence type="ECO:0000259" key="12">
    <source>
        <dbReference type="PROSITE" id="PS50928"/>
    </source>
</evidence>
<evidence type="ECO:0000256" key="7">
    <source>
        <dbReference type="ARBA" id="ARBA00022692"/>
    </source>
</evidence>
<name>A0AAE8JN03_9GAMM</name>
<evidence type="ECO:0000256" key="10">
    <source>
        <dbReference type="ARBA" id="ARBA00023136"/>
    </source>
</evidence>
<evidence type="ECO:0000256" key="5">
    <source>
        <dbReference type="ARBA" id="ARBA00022475"/>
    </source>
</evidence>
<feature type="transmembrane region" description="Helical" evidence="11">
    <location>
        <begin position="12"/>
        <end position="38"/>
    </location>
</feature>
<dbReference type="GO" id="GO:0043190">
    <property type="term" value="C:ATP-binding cassette (ABC) transporter complex"/>
    <property type="evidence" value="ECO:0007669"/>
    <property type="project" value="InterPro"/>
</dbReference>
<evidence type="ECO:0000256" key="11">
    <source>
        <dbReference type="RuleBase" id="RU363032"/>
    </source>
</evidence>
<comment type="similarity">
    <text evidence="3">Belongs to the binding-protein-dependent transport system permease family. HisMQ subfamily.</text>
</comment>
<dbReference type="CDD" id="cd06261">
    <property type="entry name" value="TM_PBP2"/>
    <property type="match status" value="1"/>
</dbReference>
<proteinExistence type="inferred from homology"/>
<evidence type="ECO:0000313" key="13">
    <source>
        <dbReference type="EMBL" id="RLM22699.1"/>
    </source>
</evidence>
<dbReference type="SUPFAM" id="SSF161098">
    <property type="entry name" value="MetI-like"/>
    <property type="match status" value="1"/>
</dbReference>
<dbReference type="InterPro" id="IPR043429">
    <property type="entry name" value="ArtM/GltK/GlnP/TcyL/YhdX-like"/>
</dbReference>
<keyword evidence="4 11" id="KW-0813">Transport</keyword>
<evidence type="ECO:0000256" key="1">
    <source>
        <dbReference type="ARBA" id="ARBA00003159"/>
    </source>
</evidence>
<dbReference type="KEGG" id="bgj:AWC36_19355"/>
<dbReference type="InterPro" id="IPR000515">
    <property type="entry name" value="MetI-like"/>
</dbReference>
<evidence type="ECO:0000256" key="6">
    <source>
        <dbReference type="ARBA" id="ARBA00022519"/>
    </source>
</evidence>
<dbReference type="RefSeq" id="WP_095835276.1">
    <property type="nucleotide sequence ID" value="NZ_CP014137.1"/>
</dbReference>
<dbReference type="InterPro" id="IPR010065">
    <property type="entry name" value="AA_ABC_transptr_permease_3TM"/>
</dbReference>
<protein>
    <submittedName>
        <fullName evidence="13">Amino acid ABC transporter permease</fullName>
    </submittedName>
</protein>
<comment type="function">
    <text evidence="1">Part of the binding-protein-dependent transport system for glutamine; probably responsible for the translocation of the substrate across the membrane.</text>
</comment>
<dbReference type="GeneID" id="70908979"/>
<evidence type="ECO:0000256" key="9">
    <source>
        <dbReference type="ARBA" id="ARBA00022989"/>
    </source>
</evidence>
<dbReference type="GO" id="GO:0006865">
    <property type="term" value="P:amino acid transport"/>
    <property type="evidence" value="ECO:0007669"/>
    <property type="project" value="UniProtKB-KW"/>
</dbReference>
<sequence>MNTYTFLTELALFGYGLLGTFKISIVTLVATTLISVIFGSLSTVDLPWLRFIIRGYVECFRSIPLVVIVFFIYFTLPLLGLTLPPFLSVSVGLTFWASANGIEIVRGGIASVSKGQRESAASLGLSAWKIYLLIIWPQALRAIIPAYLGQITLLIQASSLGALVGVDELFLNGKNYIEQTTLMSGNNPSFFVYAGILATYFVICSLFTQAGRLYEKRVGKKYQ</sequence>
<feature type="transmembrane region" description="Helical" evidence="11">
    <location>
        <begin position="190"/>
        <end position="214"/>
    </location>
</feature>
<dbReference type="PANTHER" id="PTHR30614:SF20">
    <property type="entry name" value="GLUTAMINE TRANSPORT SYSTEM PERMEASE PROTEIN GLNP"/>
    <property type="match status" value="1"/>
</dbReference>
<evidence type="ECO:0000256" key="3">
    <source>
        <dbReference type="ARBA" id="ARBA00010072"/>
    </source>
</evidence>
<gene>
    <name evidence="13" type="ORF">BIY26_12615</name>
</gene>
<dbReference type="PANTHER" id="PTHR30614">
    <property type="entry name" value="MEMBRANE COMPONENT OF AMINO ACID ABC TRANSPORTER"/>
    <property type="match status" value="1"/>
</dbReference>
<feature type="transmembrane region" description="Helical" evidence="11">
    <location>
        <begin position="59"/>
        <end position="80"/>
    </location>
</feature>
<dbReference type="PROSITE" id="PS50928">
    <property type="entry name" value="ABC_TM1"/>
    <property type="match status" value="1"/>
</dbReference>
<keyword evidence="7 11" id="KW-0812">Transmembrane</keyword>
<dbReference type="AlphaFoldDB" id="A0AAE8JN03"/>
<keyword evidence="6" id="KW-0997">Cell inner membrane</keyword>
<keyword evidence="5" id="KW-1003">Cell membrane</keyword>
<feature type="domain" description="ABC transmembrane type-1" evidence="12">
    <location>
        <begin position="17"/>
        <end position="208"/>
    </location>
</feature>
<reference evidence="13 14" key="1">
    <citation type="submission" date="2016-09" db="EMBL/GenBank/DDBJ databases">
        <authorList>
            <person name="Doonan J."/>
            <person name="Pachebat J.A."/>
            <person name="Golyshin P.N."/>
            <person name="Denman S."/>
            <person name="Mcdonald J.E."/>
        </authorList>
    </citation>
    <scope>NUCLEOTIDE SEQUENCE [LARGE SCALE GENOMIC DNA]</scope>
    <source>
        <strain evidence="13 14">FRB141</strain>
    </source>
</reference>
<dbReference type="Proteomes" id="UP000285972">
    <property type="component" value="Unassembled WGS sequence"/>
</dbReference>
<evidence type="ECO:0000256" key="8">
    <source>
        <dbReference type="ARBA" id="ARBA00022970"/>
    </source>
</evidence>
<evidence type="ECO:0000256" key="4">
    <source>
        <dbReference type="ARBA" id="ARBA00022448"/>
    </source>
</evidence>
<dbReference type="GO" id="GO:0022857">
    <property type="term" value="F:transmembrane transporter activity"/>
    <property type="evidence" value="ECO:0007669"/>
    <property type="project" value="InterPro"/>
</dbReference>
<dbReference type="Gene3D" id="1.10.3720.10">
    <property type="entry name" value="MetI-like"/>
    <property type="match status" value="1"/>
</dbReference>
<comment type="caution">
    <text evidence="13">The sequence shown here is derived from an EMBL/GenBank/DDBJ whole genome shotgun (WGS) entry which is preliminary data.</text>
</comment>
<dbReference type="EMBL" id="MJLX01000032">
    <property type="protein sequence ID" value="RLM22699.1"/>
    <property type="molecule type" value="Genomic_DNA"/>
</dbReference>
<evidence type="ECO:0000256" key="2">
    <source>
        <dbReference type="ARBA" id="ARBA00004429"/>
    </source>
</evidence>
<comment type="subcellular location">
    <subcellularLocation>
        <location evidence="2">Cell inner membrane</location>
        <topology evidence="2">Multi-pass membrane protein</topology>
    </subcellularLocation>
    <subcellularLocation>
        <location evidence="11">Cell membrane</location>
        <topology evidence="11">Multi-pass membrane protein</topology>
    </subcellularLocation>
</comment>
<dbReference type="InterPro" id="IPR035906">
    <property type="entry name" value="MetI-like_sf"/>
</dbReference>
<dbReference type="NCBIfam" id="TIGR01726">
    <property type="entry name" value="HEQRo_perm_3TM"/>
    <property type="match status" value="1"/>
</dbReference>
<keyword evidence="9 11" id="KW-1133">Transmembrane helix</keyword>
<keyword evidence="10 11" id="KW-0472">Membrane</keyword>
<organism evidence="13 14">
    <name type="scientific">Brenneria goodwinii</name>
    <dbReference type="NCBI Taxonomy" id="1109412"/>
    <lineage>
        <taxon>Bacteria</taxon>
        <taxon>Pseudomonadati</taxon>
        <taxon>Pseudomonadota</taxon>
        <taxon>Gammaproteobacteria</taxon>
        <taxon>Enterobacterales</taxon>
        <taxon>Pectobacteriaceae</taxon>
        <taxon>Brenneria</taxon>
    </lineage>
</organism>
<accession>A0AAE8JN03</accession>
<evidence type="ECO:0000313" key="14">
    <source>
        <dbReference type="Proteomes" id="UP000285972"/>
    </source>
</evidence>
<dbReference type="Pfam" id="PF00528">
    <property type="entry name" value="BPD_transp_1"/>
    <property type="match status" value="1"/>
</dbReference>
<keyword evidence="8" id="KW-0029">Amino-acid transport</keyword>